<evidence type="ECO:0000313" key="2">
    <source>
        <dbReference type="Proteomes" id="UP000789920"/>
    </source>
</evidence>
<accession>A0ACA9K930</accession>
<proteinExistence type="predicted"/>
<organism evidence="1 2">
    <name type="scientific">Racocetra persica</name>
    <dbReference type="NCBI Taxonomy" id="160502"/>
    <lineage>
        <taxon>Eukaryota</taxon>
        <taxon>Fungi</taxon>
        <taxon>Fungi incertae sedis</taxon>
        <taxon>Mucoromycota</taxon>
        <taxon>Glomeromycotina</taxon>
        <taxon>Glomeromycetes</taxon>
        <taxon>Diversisporales</taxon>
        <taxon>Gigasporaceae</taxon>
        <taxon>Racocetra</taxon>
    </lineage>
</organism>
<comment type="caution">
    <text evidence="1">The sequence shown here is derived from an EMBL/GenBank/DDBJ whole genome shotgun (WGS) entry which is preliminary data.</text>
</comment>
<evidence type="ECO:0000313" key="1">
    <source>
        <dbReference type="EMBL" id="CAG8459466.1"/>
    </source>
</evidence>
<dbReference type="EMBL" id="CAJVQC010000060">
    <property type="protein sequence ID" value="CAG8459466.1"/>
    <property type="molecule type" value="Genomic_DNA"/>
</dbReference>
<dbReference type="Proteomes" id="UP000789920">
    <property type="component" value="Unassembled WGS sequence"/>
</dbReference>
<reference evidence="1" key="1">
    <citation type="submission" date="2021-06" db="EMBL/GenBank/DDBJ databases">
        <authorList>
            <person name="Kallberg Y."/>
            <person name="Tangrot J."/>
            <person name="Rosling A."/>
        </authorList>
    </citation>
    <scope>NUCLEOTIDE SEQUENCE</scope>
    <source>
        <strain evidence="1">MA461A</strain>
    </source>
</reference>
<protein>
    <submittedName>
        <fullName evidence="1">2904_t:CDS:1</fullName>
    </submittedName>
</protein>
<gene>
    <name evidence="1" type="ORF">RPERSI_LOCUS89</name>
</gene>
<keyword evidence="2" id="KW-1185">Reference proteome</keyword>
<name>A0ACA9K930_9GLOM</name>
<sequence length="280" mass="32208">MNPTKSTQILTDKIKLDNELNPHISIEDQIACVSHYINYNPEKFRDRFVRHEGKKNITVYASNILSNNYEGNWPEVVNRLVTKIDSHVKKIDLVGLLKCNFSTTTPTFLTVSRIVLLDAVKAYFDYKVDTFCGIPKVTLERTLEDWKKFQEKVINLRALNLELDFWLDHLEPVLLNLVATYRDKIDHDFWGRIITIDEVHGSGSGTFVSRWLMNFFPYNRAGDLLTTDSVIKIKNIPDGIVGVPFLLDKLKLKFMARFIGANQEILEGSDGEYVVSPVIR</sequence>